<organism evidence="5 6">
    <name type="scientific">Galleria mellonella</name>
    <name type="common">Greater wax moth</name>
    <dbReference type="NCBI Taxonomy" id="7137"/>
    <lineage>
        <taxon>Eukaryota</taxon>
        <taxon>Metazoa</taxon>
        <taxon>Ecdysozoa</taxon>
        <taxon>Arthropoda</taxon>
        <taxon>Hexapoda</taxon>
        <taxon>Insecta</taxon>
        <taxon>Pterygota</taxon>
        <taxon>Neoptera</taxon>
        <taxon>Endopterygota</taxon>
        <taxon>Lepidoptera</taxon>
        <taxon>Glossata</taxon>
        <taxon>Ditrysia</taxon>
        <taxon>Pyraloidea</taxon>
        <taxon>Pyralidae</taxon>
        <taxon>Galleriinae</taxon>
        <taxon>Galleria</taxon>
    </lineage>
</organism>
<dbReference type="Gene3D" id="2.40.10.10">
    <property type="entry name" value="Trypsin-like serine proteases"/>
    <property type="match status" value="1"/>
</dbReference>
<accession>A0ABM3N0R0</accession>
<dbReference type="Gene3D" id="3.30.1640.30">
    <property type="match status" value="1"/>
</dbReference>
<dbReference type="InterPro" id="IPR018114">
    <property type="entry name" value="TRYPSIN_HIS"/>
</dbReference>
<dbReference type="RefSeq" id="XP_052757188.1">
    <property type="nucleotide sequence ID" value="XM_052901228.1"/>
</dbReference>
<dbReference type="InterPro" id="IPR001254">
    <property type="entry name" value="Trypsin_dom"/>
</dbReference>
<evidence type="ECO:0000313" key="5">
    <source>
        <dbReference type="Proteomes" id="UP001652740"/>
    </source>
</evidence>
<keyword evidence="1" id="KW-1015">Disulfide bond</keyword>
<evidence type="ECO:0000313" key="7">
    <source>
        <dbReference type="RefSeq" id="XP_052757188.1"/>
    </source>
</evidence>
<dbReference type="RefSeq" id="XP_052757189.1">
    <property type="nucleotide sequence ID" value="XM_052901229.1"/>
</dbReference>
<dbReference type="InterPro" id="IPR043504">
    <property type="entry name" value="Peptidase_S1_PA_chymotrypsin"/>
</dbReference>
<dbReference type="InterPro" id="IPR001314">
    <property type="entry name" value="Peptidase_S1A"/>
</dbReference>
<dbReference type="PROSITE" id="PS00134">
    <property type="entry name" value="TRYPSIN_HIS"/>
    <property type="match status" value="1"/>
</dbReference>
<reference evidence="6 7" key="1">
    <citation type="submission" date="2025-05" db="UniProtKB">
        <authorList>
            <consortium name="RefSeq"/>
        </authorList>
    </citation>
    <scope>IDENTIFICATION</scope>
    <source>
        <tissue evidence="6 7">Whole larvae</tissue>
    </source>
</reference>
<gene>
    <name evidence="6 7 8" type="primary">LOC113518686</name>
</gene>
<keyword evidence="2" id="KW-0378">Hydrolase</keyword>
<evidence type="ECO:0000313" key="8">
    <source>
        <dbReference type="RefSeq" id="XP_052757189.1"/>
    </source>
</evidence>
<evidence type="ECO:0000256" key="2">
    <source>
        <dbReference type="RuleBase" id="RU363034"/>
    </source>
</evidence>
<dbReference type="InterPro" id="IPR009003">
    <property type="entry name" value="Peptidase_S1_PA"/>
</dbReference>
<name>A0ABM3N0R0_GALME</name>
<dbReference type="InterPro" id="IPR038565">
    <property type="entry name" value="CLIP_sf"/>
</dbReference>
<feature type="signal peptide" evidence="3">
    <location>
        <begin position="1"/>
        <end position="20"/>
    </location>
</feature>
<keyword evidence="2" id="KW-0645">Protease</keyword>
<dbReference type="PROSITE" id="PS50240">
    <property type="entry name" value="TRYPSIN_DOM"/>
    <property type="match status" value="1"/>
</dbReference>
<proteinExistence type="predicted"/>
<evidence type="ECO:0000256" key="1">
    <source>
        <dbReference type="ARBA" id="ARBA00023157"/>
    </source>
</evidence>
<dbReference type="SUPFAM" id="SSF50494">
    <property type="entry name" value="Trypsin-like serine proteases"/>
    <property type="match status" value="1"/>
</dbReference>
<dbReference type="Pfam" id="PF00089">
    <property type="entry name" value="Trypsin"/>
    <property type="match status" value="1"/>
</dbReference>
<sequence>MKMWREILICFVFTCEVVFGQSEVLFEGDPCKADDGSTASCTHISNCMEAVNAVKNRRPFKLFCLQICSFNATDPIVCCLRTKMGTNTTAERHSKDDYCNLYGNMTAVQIGRKALDKCRQYQQEICPCRLIRVKRDDDGDYNAVKEPEVVHGVDSKPNEFTNMALLGYGDNVSTAQWSCGGSVISERYILTAGHCISGRDIGNVTFAALGILARSDIVENLVYKVKRIIPYPEYKPPSKYHDIALLKTERDIMFSQRIQPACLDVVGSVPDGNGVTTTGWGVLGRGADTANILQKTELFQFSKEECSSKYKPNRLLKRGIDHSTQMCYGHRERPTDTCPGDSGGPLLITNKFLCLHSIIGVTSFGSACGIMGTPGVYTRLLAYLPWIESVVWP</sequence>
<evidence type="ECO:0000256" key="3">
    <source>
        <dbReference type="SAM" id="SignalP"/>
    </source>
</evidence>
<dbReference type="PANTHER" id="PTHR24252">
    <property type="entry name" value="ACROSIN-RELATED"/>
    <property type="match status" value="1"/>
</dbReference>
<keyword evidence="3" id="KW-0732">Signal</keyword>
<keyword evidence="2" id="KW-0720">Serine protease</keyword>
<dbReference type="PANTHER" id="PTHR24252:SF7">
    <property type="entry name" value="HYALIN"/>
    <property type="match status" value="1"/>
</dbReference>
<dbReference type="SMART" id="SM00020">
    <property type="entry name" value="Tryp_SPc"/>
    <property type="match status" value="1"/>
</dbReference>
<dbReference type="PROSITE" id="PS00135">
    <property type="entry name" value="TRYPSIN_SER"/>
    <property type="match status" value="1"/>
</dbReference>
<dbReference type="InterPro" id="IPR033116">
    <property type="entry name" value="TRYPSIN_SER"/>
</dbReference>
<protein>
    <submittedName>
        <fullName evidence="6 7">Clotting factor G beta subunit-like isoform X1</fullName>
    </submittedName>
</protein>
<dbReference type="CDD" id="cd00190">
    <property type="entry name" value="Tryp_SPc"/>
    <property type="match status" value="1"/>
</dbReference>
<dbReference type="PRINTS" id="PR00722">
    <property type="entry name" value="CHYMOTRYPSIN"/>
</dbReference>
<feature type="domain" description="Peptidase S1" evidence="4">
    <location>
        <begin position="149"/>
        <end position="392"/>
    </location>
</feature>
<evidence type="ECO:0000259" key="4">
    <source>
        <dbReference type="PROSITE" id="PS50240"/>
    </source>
</evidence>
<dbReference type="GeneID" id="113518686"/>
<feature type="chain" id="PRO_5045025026" evidence="3">
    <location>
        <begin position="21"/>
        <end position="393"/>
    </location>
</feature>
<evidence type="ECO:0000313" key="6">
    <source>
        <dbReference type="RefSeq" id="XP_052757187.1"/>
    </source>
</evidence>
<keyword evidence="5" id="KW-1185">Reference proteome</keyword>
<dbReference type="RefSeq" id="XP_052757187.1">
    <property type="nucleotide sequence ID" value="XM_052901227.1"/>
</dbReference>
<dbReference type="Proteomes" id="UP001652740">
    <property type="component" value="Unplaced"/>
</dbReference>